<accession>A0ABU3LHU2</accession>
<evidence type="ECO:0000259" key="5">
    <source>
        <dbReference type="PROSITE" id="PS01124"/>
    </source>
</evidence>
<name>A0ABU3LHU2_9FLAO</name>
<feature type="transmembrane region" description="Helical" evidence="4">
    <location>
        <begin position="36"/>
        <end position="53"/>
    </location>
</feature>
<proteinExistence type="predicted"/>
<feature type="transmembrane region" description="Helical" evidence="4">
    <location>
        <begin position="73"/>
        <end position="91"/>
    </location>
</feature>
<feature type="domain" description="HTH araC/xylS-type" evidence="5">
    <location>
        <begin position="249"/>
        <end position="357"/>
    </location>
</feature>
<evidence type="ECO:0000256" key="3">
    <source>
        <dbReference type="ARBA" id="ARBA00023163"/>
    </source>
</evidence>
<dbReference type="PANTHER" id="PTHR43280">
    <property type="entry name" value="ARAC-FAMILY TRANSCRIPTIONAL REGULATOR"/>
    <property type="match status" value="1"/>
</dbReference>
<feature type="transmembrane region" description="Helical" evidence="4">
    <location>
        <begin position="98"/>
        <end position="116"/>
    </location>
</feature>
<evidence type="ECO:0000256" key="1">
    <source>
        <dbReference type="ARBA" id="ARBA00023015"/>
    </source>
</evidence>
<evidence type="ECO:0000256" key="4">
    <source>
        <dbReference type="SAM" id="Phobius"/>
    </source>
</evidence>
<evidence type="ECO:0000256" key="2">
    <source>
        <dbReference type="ARBA" id="ARBA00023125"/>
    </source>
</evidence>
<keyword evidence="2" id="KW-0238">DNA-binding</keyword>
<dbReference type="SMART" id="SM00342">
    <property type="entry name" value="HTH_ARAC"/>
    <property type="match status" value="1"/>
</dbReference>
<dbReference type="EMBL" id="JAVTTO010000005">
    <property type="protein sequence ID" value="MDT7833301.1"/>
    <property type="molecule type" value="Genomic_DNA"/>
</dbReference>
<feature type="transmembrane region" description="Helical" evidence="4">
    <location>
        <begin position="6"/>
        <end position="24"/>
    </location>
</feature>
<keyword evidence="4" id="KW-0472">Membrane</keyword>
<dbReference type="RefSeq" id="WP_349242553.1">
    <property type="nucleotide sequence ID" value="NZ_JAVTTO010000005.1"/>
</dbReference>
<keyword evidence="7" id="KW-1185">Reference proteome</keyword>
<dbReference type="Proteomes" id="UP001257277">
    <property type="component" value="Unassembled WGS sequence"/>
</dbReference>
<dbReference type="Pfam" id="PF12833">
    <property type="entry name" value="HTH_18"/>
    <property type="match status" value="1"/>
</dbReference>
<evidence type="ECO:0000313" key="6">
    <source>
        <dbReference type="EMBL" id="MDT7833301.1"/>
    </source>
</evidence>
<keyword evidence="3" id="KW-0804">Transcription</keyword>
<reference evidence="6 7" key="1">
    <citation type="submission" date="2023-09" db="EMBL/GenBank/DDBJ databases">
        <title>Novel taxa isolated from Blanes Bay.</title>
        <authorList>
            <person name="Rey-Velasco X."/>
            <person name="Lucena T."/>
        </authorList>
    </citation>
    <scope>NUCLEOTIDE SEQUENCE [LARGE SCALE GENOMIC DNA]</scope>
    <source>
        <strain evidence="6 7">S356</strain>
    </source>
</reference>
<feature type="transmembrane region" description="Helical" evidence="4">
    <location>
        <begin position="136"/>
        <end position="157"/>
    </location>
</feature>
<sequence>MISLIVNILIAYGTCQAFFIAFVLLKSDRTLFKKLFATLLIIEGIILFERLFVETGLINDMPHILGIGHPISFLKPPLLLFMTLAITIQHFKLSKKYYWHFLGFGFMFLLNLPFYFLSGPEKLATVKAFMDDIPSYSSFTFYFALSFFVYIGIYIYVSFKKLKAFKNQVRNNALVNWMYHVFIGYSLFLLLHLIYFVIQPIGEYNFALVNQVSMLAMTFIIQSIAYKIVDKSTIFNSKPPNLDNLEQRKKGEAVIISALEDDKIYLNDELSLSVFAKSISLPASHVSKIINQKFNCSFKKLINQYRFQEAKHRLLENNDPSIKLIDIAFQSGFNNKVSFYRAFKEFEGISPSEFLENTKKEKK</sequence>
<feature type="transmembrane region" description="Helical" evidence="4">
    <location>
        <begin position="204"/>
        <end position="229"/>
    </location>
</feature>
<dbReference type="InterPro" id="IPR018060">
    <property type="entry name" value="HTH_AraC"/>
</dbReference>
<keyword evidence="1" id="KW-0805">Transcription regulation</keyword>
<keyword evidence="4" id="KW-1133">Transmembrane helix</keyword>
<dbReference type="PROSITE" id="PS01124">
    <property type="entry name" value="HTH_ARAC_FAMILY_2"/>
    <property type="match status" value="1"/>
</dbReference>
<dbReference type="PANTHER" id="PTHR43280:SF29">
    <property type="entry name" value="ARAC-FAMILY TRANSCRIPTIONAL REGULATOR"/>
    <property type="match status" value="1"/>
</dbReference>
<evidence type="ECO:0000313" key="7">
    <source>
        <dbReference type="Proteomes" id="UP001257277"/>
    </source>
</evidence>
<dbReference type="InterPro" id="IPR009057">
    <property type="entry name" value="Homeodomain-like_sf"/>
</dbReference>
<feature type="transmembrane region" description="Helical" evidence="4">
    <location>
        <begin position="177"/>
        <end position="198"/>
    </location>
</feature>
<gene>
    <name evidence="6" type="ORF">RQM59_12980</name>
</gene>
<keyword evidence="4" id="KW-0812">Transmembrane</keyword>
<dbReference type="SUPFAM" id="SSF46689">
    <property type="entry name" value="Homeodomain-like"/>
    <property type="match status" value="1"/>
</dbReference>
<protein>
    <submittedName>
        <fullName evidence="6">Helix-turn-helix domain-containing protein</fullName>
    </submittedName>
</protein>
<organism evidence="6 7">
    <name type="scientific">Asprobacillus argus</name>
    <dbReference type="NCBI Taxonomy" id="3076534"/>
    <lineage>
        <taxon>Bacteria</taxon>
        <taxon>Pseudomonadati</taxon>
        <taxon>Bacteroidota</taxon>
        <taxon>Flavobacteriia</taxon>
        <taxon>Flavobacteriales</taxon>
        <taxon>Flavobacteriaceae</taxon>
        <taxon>Asprobacillus</taxon>
    </lineage>
</organism>
<dbReference type="Gene3D" id="1.10.10.60">
    <property type="entry name" value="Homeodomain-like"/>
    <property type="match status" value="2"/>
</dbReference>
<comment type="caution">
    <text evidence="6">The sequence shown here is derived from an EMBL/GenBank/DDBJ whole genome shotgun (WGS) entry which is preliminary data.</text>
</comment>